<dbReference type="Proteomes" id="UP000238350">
    <property type="component" value="Unassembled WGS sequence"/>
</dbReference>
<dbReference type="OrthoDB" id="1405595at2759"/>
<dbReference type="GO" id="GO:0000978">
    <property type="term" value="F:RNA polymerase II cis-regulatory region sequence-specific DNA binding"/>
    <property type="evidence" value="ECO:0007669"/>
    <property type="project" value="InterPro"/>
</dbReference>
<dbReference type="SMART" id="SM00355">
    <property type="entry name" value="ZnF_C2H2"/>
    <property type="match status" value="2"/>
</dbReference>
<gene>
    <name evidence="10" type="ORF">B9G98_01974</name>
</gene>
<sequence>MKESAKKFYCEFPGCEKAFNRRDYLERHAVNHLAIKPFFCRQCKRHFSRKDLYDNHLNTRFHAKRLEELVLASSTRMKRHRPKDMANVLEDQPEYQNQQERAPSPRFVPSPVQAPAASELAQPLLPLNDGRSYADCPISPPEQDTYWGTSMSPSTFAARSPTELQANVARSTSQSPKYLYENNTAEIPNGSFARDFNVNVFASLNGGPQPEQYFDNPVFDTQEVANEMECPRTWSNVSEPSLVADDWNCEGLDQPETPSEYLSTTNVYLGSKKENLLFDELAF</sequence>
<keyword evidence="5" id="KW-0862">Zinc</keyword>
<dbReference type="InterPro" id="IPR036236">
    <property type="entry name" value="Znf_C2H2_sf"/>
</dbReference>
<evidence type="ECO:0000256" key="8">
    <source>
        <dbReference type="SAM" id="MobiDB-lite"/>
    </source>
</evidence>
<name>A0A2T0FH90_9ASCO</name>
<feature type="domain" description="C2H2-type" evidence="9">
    <location>
        <begin position="8"/>
        <end position="37"/>
    </location>
</feature>
<organism evidence="10 11">
    <name type="scientific">Wickerhamiella sorbophila</name>
    <dbReference type="NCBI Taxonomy" id="45607"/>
    <lineage>
        <taxon>Eukaryota</taxon>
        <taxon>Fungi</taxon>
        <taxon>Dikarya</taxon>
        <taxon>Ascomycota</taxon>
        <taxon>Saccharomycotina</taxon>
        <taxon>Dipodascomycetes</taxon>
        <taxon>Dipodascales</taxon>
        <taxon>Trichomonascaceae</taxon>
        <taxon>Wickerhamiella</taxon>
    </lineage>
</organism>
<keyword evidence="2" id="KW-0479">Metal-binding</keyword>
<evidence type="ECO:0000256" key="6">
    <source>
        <dbReference type="ARBA" id="ARBA00023242"/>
    </source>
</evidence>
<evidence type="ECO:0000256" key="2">
    <source>
        <dbReference type="ARBA" id="ARBA00022723"/>
    </source>
</evidence>
<keyword evidence="4 7" id="KW-0863">Zinc-finger</keyword>
<dbReference type="GO" id="GO:0008270">
    <property type="term" value="F:zinc ion binding"/>
    <property type="evidence" value="ECO:0007669"/>
    <property type="project" value="UniProtKB-KW"/>
</dbReference>
<comment type="subcellular location">
    <subcellularLocation>
        <location evidence="1">Nucleus</location>
    </subcellularLocation>
</comment>
<reference evidence="10 11" key="1">
    <citation type="submission" date="2017-04" db="EMBL/GenBank/DDBJ databases">
        <title>Genome sequencing of [Candida] sorbophila.</title>
        <authorList>
            <person name="Ahn J.O."/>
        </authorList>
    </citation>
    <scope>NUCLEOTIDE SEQUENCE [LARGE SCALE GENOMIC DNA]</scope>
    <source>
        <strain evidence="10 11">DS02</strain>
    </source>
</reference>
<comment type="caution">
    <text evidence="10">The sequence shown here is derived from an EMBL/GenBank/DDBJ whole genome shotgun (WGS) entry which is preliminary data.</text>
</comment>
<dbReference type="PROSITE" id="PS00028">
    <property type="entry name" value="ZINC_FINGER_C2H2_1"/>
    <property type="match status" value="2"/>
</dbReference>
<dbReference type="PANTHER" id="PTHR40626">
    <property type="entry name" value="MIP31509P"/>
    <property type="match status" value="1"/>
</dbReference>
<dbReference type="SUPFAM" id="SSF57667">
    <property type="entry name" value="beta-beta-alpha zinc fingers"/>
    <property type="match status" value="1"/>
</dbReference>
<keyword evidence="11" id="KW-1185">Reference proteome</keyword>
<dbReference type="Gene3D" id="3.30.160.60">
    <property type="entry name" value="Classic Zinc Finger"/>
    <property type="match status" value="1"/>
</dbReference>
<dbReference type="EMBL" id="NDIQ01000021">
    <property type="protein sequence ID" value="PRT54354.1"/>
    <property type="molecule type" value="Genomic_DNA"/>
</dbReference>
<feature type="domain" description="C2H2-type" evidence="9">
    <location>
        <begin position="38"/>
        <end position="67"/>
    </location>
</feature>
<evidence type="ECO:0000313" key="10">
    <source>
        <dbReference type="EMBL" id="PRT54354.1"/>
    </source>
</evidence>
<dbReference type="PROSITE" id="PS50157">
    <property type="entry name" value="ZINC_FINGER_C2H2_2"/>
    <property type="match status" value="2"/>
</dbReference>
<dbReference type="GeneID" id="36515722"/>
<dbReference type="InterPro" id="IPR051059">
    <property type="entry name" value="VerF-like"/>
</dbReference>
<keyword evidence="3" id="KW-0677">Repeat</keyword>
<protein>
    <submittedName>
        <fullName evidence="10">Zinc finger protein klf1</fullName>
    </submittedName>
</protein>
<dbReference type="InterPro" id="IPR013087">
    <property type="entry name" value="Znf_C2H2_type"/>
</dbReference>
<dbReference type="GO" id="GO:0000785">
    <property type="term" value="C:chromatin"/>
    <property type="evidence" value="ECO:0007669"/>
    <property type="project" value="TreeGrafter"/>
</dbReference>
<dbReference type="GO" id="GO:0005634">
    <property type="term" value="C:nucleus"/>
    <property type="evidence" value="ECO:0007669"/>
    <property type="project" value="UniProtKB-SubCell"/>
</dbReference>
<keyword evidence="6" id="KW-0539">Nucleus</keyword>
<dbReference type="AlphaFoldDB" id="A0A2T0FH90"/>
<evidence type="ECO:0000313" key="11">
    <source>
        <dbReference type="Proteomes" id="UP000238350"/>
    </source>
</evidence>
<dbReference type="RefSeq" id="XP_024664299.1">
    <property type="nucleotide sequence ID" value="XM_024808531.1"/>
</dbReference>
<proteinExistence type="predicted"/>
<dbReference type="GO" id="GO:0000981">
    <property type="term" value="F:DNA-binding transcription factor activity, RNA polymerase II-specific"/>
    <property type="evidence" value="ECO:0007669"/>
    <property type="project" value="InterPro"/>
</dbReference>
<evidence type="ECO:0000256" key="4">
    <source>
        <dbReference type="ARBA" id="ARBA00022771"/>
    </source>
</evidence>
<evidence type="ECO:0000256" key="3">
    <source>
        <dbReference type="ARBA" id="ARBA00022737"/>
    </source>
</evidence>
<evidence type="ECO:0000256" key="7">
    <source>
        <dbReference type="PROSITE-ProRule" id="PRU00042"/>
    </source>
</evidence>
<feature type="region of interest" description="Disordered" evidence="8">
    <location>
        <begin position="92"/>
        <end position="111"/>
    </location>
</feature>
<evidence type="ECO:0000256" key="5">
    <source>
        <dbReference type="ARBA" id="ARBA00022833"/>
    </source>
</evidence>
<dbReference type="STRING" id="45607.A0A2T0FH90"/>
<dbReference type="PANTHER" id="PTHR40626:SF32">
    <property type="entry name" value="ZINC FINGER PROTEIN RST2"/>
    <property type="match status" value="1"/>
</dbReference>
<evidence type="ECO:0000259" key="9">
    <source>
        <dbReference type="PROSITE" id="PS50157"/>
    </source>
</evidence>
<accession>A0A2T0FH90</accession>
<evidence type="ECO:0000256" key="1">
    <source>
        <dbReference type="ARBA" id="ARBA00004123"/>
    </source>
</evidence>